<comment type="caution">
    <text evidence="2">The sequence shown here is derived from an EMBL/GenBank/DDBJ whole genome shotgun (WGS) entry which is preliminary data.</text>
</comment>
<reference evidence="2 3" key="1">
    <citation type="journal article" date="2019" name="Int. J. Syst. Evol. Microbiol.">
        <title>The Global Catalogue of Microorganisms (GCM) 10K type strain sequencing project: providing services to taxonomists for standard genome sequencing and annotation.</title>
        <authorList>
            <consortium name="The Broad Institute Genomics Platform"/>
            <consortium name="The Broad Institute Genome Sequencing Center for Infectious Disease"/>
            <person name="Wu L."/>
            <person name="Ma J."/>
        </authorList>
    </citation>
    <scope>NUCLEOTIDE SEQUENCE [LARGE SCALE GENOMIC DNA]</scope>
    <source>
        <strain evidence="2 3">JCM 14924</strain>
    </source>
</reference>
<protein>
    <submittedName>
        <fullName evidence="2">Uncharacterized protein</fullName>
    </submittedName>
</protein>
<dbReference type="Proteomes" id="UP001501391">
    <property type="component" value="Unassembled WGS sequence"/>
</dbReference>
<gene>
    <name evidence="2" type="ORF">GCM10009787_05250</name>
</gene>
<feature type="region of interest" description="Disordered" evidence="1">
    <location>
        <begin position="1"/>
        <end position="85"/>
    </location>
</feature>
<organism evidence="2 3">
    <name type="scientific">Streptomyces bangladeshensis</name>
    <dbReference type="NCBI Taxonomy" id="295352"/>
    <lineage>
        <taxon>Bacteria</taxon>
        <taxon>Bacillati</taxon>
        <taxon>Actinomycetota</taxon>
        <taxon>Actinomycetes</taxon>
        <taxon>Kitasatosporales</taxon>
        <taxon>Streptomycetaceae</taxon>
        <taxon>Streptomyces</taxon>
    </lineage>
</organism>
<evidence type="ECO:0000256" key="1">
    <source>
        <dbReference type="SAM" id="MobiDB-lite"/>
    </source>
</evidence>
<sequence length="259" mass="27741">MPRTGPGTGAVLGDRRHRERPASAPGAGARPMTAHLFPATPPTPPTLPDLPASSVPRTRTRGRPRRERGSSPQEGERLRPLSRGQVDDRLKELGDLYAEVSGGGPWAWNEARAAFLRRLAADARRPGFSLLIAETTVLTGCAYGFPAGGAGPWWAAVEEGVRCGLLRRIAPGRLFVVSGIVVPSRVRREYQDRAWNLARRLQRRLLADHGAALGVTLVGSRDDGTVEALRSWGWRSAGDAPLAAVPPGPCRVLVLAPGT</sequence>
<evidence type="ECO:0000313" key="2">
    <source>
        <dbReference type="EMBL" id="GAA2191534.1"/>
    </source>
</evidence>
<proteinExistence type="predicted"/>
<feature type="compositionally biased region" description="Pro residues" evidence="1">
    <location>
        <begin position="39"/>
        <end position="48"/>
    </location>
</feature>
<dbReference type="EMBL" id="BAAAOQ010000002">
    <property type="protein sequence ID" value="GAA2191534.1"/>
    <property type="molecule type" value="Genomic_DNA"/>
</dbReference>
<name>A0ABN3BB80_9ACTN</name>
<feature type="compositionally biased region" description="Low complexity" evidence="1">
    <location>
        <begin position="22"/>
        <end position="38"/>
    </location>
</feature>
<accession>A0ABN3BB80</accession>
<feature type="compositionally biased region" description="Gly residues" evidence="1">
    <location>
        <begin position="1"/>
        <end position="10"/>
    </location>
</feature>
<feature type="compositionally biased region" description="Basic and acidic residues" evidence="1">
    <location>
        <begin position="74"/>
        <end position="85"/>
    </location>
</feature>
<evidence type="ECO:0000313" key="3">
    <source>
        <dbReference type="Proteomes" id="UP001501391"/>
    </source>
</evidence>
<keyword evidence="3" id="KW-1185">Reference proteome</keyword>